<gene>
    <name evidence="10" type="primary">Dsim\GD22702</name>
    <name evidence="10" type="ORF">Dsim_GD22702</name>
</gene>
<protein>
    <submittedName>
        <fullName evidence="10">GD22702</fullName>
    </submittedName>
</protein>
<dbReference type="STRING" id="7240.B4QA86"/>
<comment type="similarity">
    <text evidence="2">Belongs to the sodium:neurotransmitter symporter (SNF) (TC 2.A.22) family.</text>
</comment>
<evidence type="ECO:0000256" key="2">
    <source>
        <dbReference type="ARBA" id="ARBA00006459"/>
    </source>
</evidence>
<evidence type="ECO:0000256" key="8">
    <source>
        <dbReference type="PIRSR" id="PIRSR600175-1"/>
    </source>
</evidence>
<keyword evidence="5" id="KW-0769">Symport</keyword>
<evidence type="ECO:0000256" key="9">
    <source>
        <dbReference type="SAM" id="MobiDB-lite"/>
    </source>
</evidence>
<evidence type="ECO:0000256" key="4">
    <source>
        <dbReference type="ARBA" id="ARBA00022692"/>
    </source>
</evidence>
<dbReference type="GO" id="GO:0016020">
    <property type="term" value="C:membrane"/>
    <property type="evidence" value="ECO:0007669"/>
    <property type="project" value="UniProtKB-SubCell"/>
</dbReference>
<dbReference type="HOGENOM" id="CLU_742421_0_0_1"/>
<keyword evidence="11" id="KW-1185">Reference proteome</keyword>
<feature type="binding site" evidence="8">
    <location>
        <position position="355"/>
    </location>
    <ligand>
        <name>Na(+)</name>
        <dbReference type="ChEBI" id="CHEBI:29101"/>
        <label>1</label>
    </ligand>
</feature>
<keyword evidence="3" id="KW-0813">Transport</keyword>
<dbReference type="EMBL" id="CM000361">
    <property type="protein sequence ID" value="EDX03724.1"/>
    <property type="molecule type" value="Genomic_DNA"/>
</dbReference>
<keyword evidence="4" id="KW-0812">Transmembrane</keyword>
<organism evidence="10 11">
    <name type="scientific">Drosophila simulans</name>
    <name type="common">Fruit fly</name>
    <dbReference type="NCBI Taxonomy" id="7240"/>
    <lineage>
        <taxon>Eukaryota</taxon>
        <taxon>Metazoa</taxon>
        <taxon>Ecdysozoa</taxon>
        <taxon>Arthropoda</taxon>
        <taxon>Hexapoda</taxon>
        <taxon>Insecta</taxon>
        <taxon>Pterygota</taxon>
        <taxon>Neoptera</taxon>
        <taxon>Endopterygota</taxon>
        <taxon>Diptera</taxon>
        <taxon>Brachycera</taxon>
        <taxon>Muscomorpha</taxon>
        <taxon>Ephydroidea</taxon>
        <taxon>Drosophilidae</taxon>
        <taxon>Drosophila</taxon>
        <taxon>Sophophora</taxon>
    </lineage>
</organism>
<proteinExistence type="inferred from homology"/>
<keyword evidence="7" id="KW-0472">Membrane</keyword>
<dbReference type="GO" id="GO:0015293">
    <property type="term" value="F:symporter activity"/>
    <property type="evidence" value="ECO:0007669"/>
    <property type="project" value="UniProtKB-KW"/>
</dbReference>
<dbReference type="AlphaFoldDB" id="B4QA86"/>
<feature type="compositionally biased region" description="Polar residues" evidence="9">
    <location>
        <begin position="7"/>
        <end position="20"/>
    </location>
</feature>
<dbReference type="PhylomeDB" id="B4QA86"/>
<dbReference type="InterPro" id="IPR037272">
    <property type="entry name" value="SNS_sf"/>
</dbReference>
<dbReference type="Pfam" id="PF00209">
    <property type="entry name" value="SNF"/>
    <property type="match status" value="1"/>
</dbReference>
<evidence type="ECO:0000256" key="5">
    <source>
        <dbReference type="ARBA" id="ARBA00022847"/>
    </source>
</evidence>
<feature type="region of interest" description="Disordered" evidence="9">
    <location>
        <begin position="1"/>
        <end position="24"/>
    </location>
</feature>
<dbReference type="OMA" id="VLQEWRW"/>
<evidence type="ECO:0000313" key="10">
    <source>
        <dbReference type="EMBL" id="EDX03724.1"/>
    </source>
</evidence>
<feature type="binding site" evidence="8">
    <location>
        <position position="352"/>
    </location>
    <ligand>
        <name>Na(+)</name>
        <dbReference type="ChEBI" id="CHEBI:29101"/>
        <label>2</label>
    </ligand>
</feature>
<accession>B4QA86</accession>
<evidence type="ECO:0000313" key="11">
    <source>
        <dbReference type="Proteomes" id="UP000000304"/>
    </source>
</evidence>
<keyword evidence="8" id="KW-0915">Sodium</keyword>
<evidence type="ECO:0000256" key="3">
    <source>
        <dbReference type="ARBA" id="ARBA00022448"/>
    </source>
</evidence>
<evidence type="ECO:0000256" key="6">
    <source>
        <dbReference type="ARBA" id="ARBA00022989"/>
    </source>
</evidence>
<reference evidence="10 11" key="1">
    <citation type="journal article" date="2007" name="Nature">
        <title>Evolution of genes and genomes on the Drosophila phylogeny.</title>
        <authorList>
            <consortium name="Drosophila 12 Genomes Consortium"/>
            <person name="Clark A.G."/>
            <person name="Eisen M.B."/>
            <person name="Smith D.R."/>
            <person name="Bergman C.M."/>
            <person name="Oliver B."/>
            <person name="Markow T.A."/>
            <person name="Kaufman T.C."/>
            <person name="Kellis M."/>
            <person name="Gelbart W."/>
            <person name="Iyer V.N."/>
            <person name="Pollard D.A."/>
            <person name="Sackton T.B."/>
            <person name="Larracuente A.M."/>
            <person name="Singh N.D."/>
            <person name="Abad J.P."/>
            <person name="Abt D.N."/>
            <person name="Adryan B."/>
            <person name="Aguade M."/>
            <person name="Akashi H."/>
            <person name="Anderson W.W."/>
            <person name="Aquadro C.F."/>
            <person name="Ardell D.H."/>
            <person name="Arguello R."/>
            <person name="Artieri C.G."/>
            <person name="Barbash D.A."/>
            <person name="Barker D."/>
            <person name="Barsanti P."/>
            <person name="Batterham P."/>
            <person name="Batzoglou S."/>
            <person name="Begun D."/>
            <person name="Bhutkar A."/>
            <person name="Blanco E."/>
            <person name="Bosak S.A."/>
            <person name="Bradley R.K."/>
            <person name="Brand A.D."/>
            <person name="Brent M.R."/>
            <person name="Brooks A.N."/>
            <person name="Brown R.H."/>
            <person name="Butlin R.K."/>
            <person name="Caggese C."/>
            <person name="Calvi B.R."/>
            <person name="Bernardo de Carvalho A."/>
            <person name="Caspi A."/>
            <person name="Castrezana S."/>
            <person name="Celniker S.E."/>
            <person name="Chang J.L."/>
            <person name="Chapple C."/>
            <person name="Chatterji S."/>
            <person name="Chinwalla A."/>
            <person name="Civetta A."/>
            <person name="Clifton S.W."/>
            <person name="Comeron J.M."/>
            <person name="Costello J.C."/>
            <person name="Coyne J.A."/>
            <person name="Daub J."/>
            <person name="David R.G."/>
            <person name="Delcher A.L."/>
            <person name="Delehaunty K."/>
            <person name="Do C.B."/>
            <person name="Ebling H."/>
            <person name="Edwards K."/>
            <person name="Eickbush T."/>
            <person name="Evans J.D."/>
            <person name="Filipski A."/>
            <person name="Findeiss S."/>
            <person name="Freyhult E."/>
            <person name="Fulton L."/>
            <person name="Fulton R."/>
            <person name="Garcia A.C."/>
            <person name="Gardiner A."/>
            <person name="Garfield D.A."/>
            <person name="Garvin B.E."/>
            <person name="Gibson G."/>
            <person name="Gilbert D."/>
            <person name="Gnerre S."/>
            <person name="Godfrey J."/>
            <person name="Good R."/>
            <person name="Gotea V."/>
            <person name="Gravely B."/>
            <person name="Greenberg A.J."/>
            <person name="Griffiths-Jones S."/>
            <person name="Gross S."/>
            <person name="Guigo R."/>
            <person name="Gustafson E.A."/>
            <person name="Haerty W."/>
            <person name="Hahn M.W."/>
            <person name="Halligan D.L."/>
            <person name="Halpern A.L."/>
            <person name="Halter G.M."/>
            <person name="Han M.V."/>
            <person name="Heger A."/>
            <person name="Hillier L."/>
            <person name="Hinrichs A.S."/>
            <person name="Holmes I."/>
            <person name="Hoskins R.A."/>
            <person name="Hubisz M.J."/>
            <person name="Hultmark D."/>
            <person name="Huntley M.A."/>
            <person name="Jaffe D.B."/>
            <person name="Jagadeeshan S."/>
            <person name="Jeck W.R."/>
            <person name="Johnson J."/>
            <person name="Jones C.D."/>
            <person name="Jordan W.C."/>
            <person name="Karpen G.H."/>
            <person name="Kataoka E."/>
            <person name="Keightley P.D."/>
            <person name="Kheradpour P."/>
            <person name="Kirkness E.F."/>
            <person name="Koerich L.B."/>
            <person name="Kristiansen K."/>
            <person name="Kudrna D."/>
            <person name="Kulathinal R.J."/>
            <person name="Kumar S."/>
            <person name="Kwok R."/>
            <person name="Lander E."/>
            <person name="Langley C.H."/>
            <person name="Lapoint R."/>
            <person name="Lazzaro B.P."/>
            <person name="Lee S.J."/>
            <person name="Levesque L."/>
            <person name="Li R."/>
            <person name="Lin C.F."/>
            <person name="Lin M.F."/>
            <person name="Lindblad-Toh K."/>
            <person name="Llopart A."/>
            <person name="Long M."/>
            <person name="Low L."/>
            <person name="Lozovsky E."/>
            <person name="Lu J."/>
            <person name="Luo M."/>
            <person name="Machado C.A."/>
            <person name="Makalowski W."/>
            <person name="Marzo M."/>
            <person name="Matsuda M."/>
            <person name="Matzkin L."/>
            <person name="McAllister B."/>
            <person name="McBride C.S."/>
            <person name="McKernan B."/>
            <person name="McKernan K."/>
            <person name="Mendez-Lago M."/>
            <person name="Minx P."/>
            <person name="Mollenhauer M.U."/>
            <person name="Montooth K."/>
            <person name="Mount S.M."/>
            <person name="Mu X."/>
            <person name="Myers E."/>
            <person name="Negre B."/>
            <person name="Newfeld S."/>
            <person name="Nielsen R."/>
            <person name="Noor M.A."/>
            <person name="O'Grady P."/>
            <person name="Pachter L."/>
            <person name="Papaceit M."/>
            <person name="Parisi M.J."/>
            <person name="Parisi M."/>
            <person name="Parts L."/>
            <person name="Pedersen J.S."/>
            <person name="Pesole G."/>
            <person name="Phillippy A.M."/>
            <person name="Ponting C.P."/>
            <person name="Pop M."/>
            <person name="Porcelli D."/>
            <person name="Powell J.R."/>
            <person name="Prohaska S."/>
            <person name="Pruitt K."/>
            <person name="Puig M."/>
            <person name="Quesneville H."/>
            <person name="Ram K.R."/>
            <person name="Rand D."/>
            <person name="Rasmussen M.D."/>
            <person name="Reed L.K."/>
            <person name="Reenan R."/>
            <person name="Reily A."/>
            <person name="Remington K.A."/>
            <person name="Rieger T.T."/>
            <person name="Ritchie M.G."/>
            <person name="Robin C."/>
            <person name="Rogers Y.H."/>
            <person name="Rohde C."/>
            <person name="Rozas J."/>
            <person name="Rubenfield M.J."/>
            <person name="Ruiz A."/>
            <person name="Russo S."/>
            <person name="Salzberg S.L."/>
            <person name="Sanchez-Gracia A."/>
            <person name="Saranga D.J."/>
            <person name="Sato H."/>
            <person name="Schaeffer S.W."/>
            <person name="Schatz M.C."/>
            <person name="Schlenke T."/>
            <person name="Schwartz R."/>
            <person name="Segarra C."/>
            <person name="Singh R.S."/>
            <person name="Sirot L."/>
            <person name="Sirota M."/>
            <person name="Sisneros N.B."/>
            <person name="Smith C.D."/>
            <person name="Smith T.F."/>
            <person name="Spieth J."/>
            <person name="Stage D.E."/>
            <person name="Stark A."/>
            <person name="Stephan W."/>
            <person name="Strausberg R.L."/>
            <person name="Strempel S."/>
            <person name="Sturgill D."/>
            <person name="Sutton G."/>
            <person name="Sutton G.G."/>
            <person name="Tao W."/>
            <person name="Teichmann S."/>
            <person name="Tobari Y.N."/>
            <person name="Tomimura Y."/>
            <person name="Tsolas J.M."/>
            <person name="Valente V.L."/>
            <person name="Venter E."/>
            <person name="Venter J.C."/>
            <person name="Vicario S."/>
            <person name="Vieira F.G."/>
            <person name="Vilella A.J."/>
            <person name="Villasante A."/>
            <person name="Walenz B."/>
            <person name="Wang J."/>
            <person name="Wasserman M."/>
            <person name="Watts T."/>
            <person name="Wilson D."/>
            <person name="Wilson R.K."/>
            <person name="Wing R.A."/>
            <person name="Wolfner M.F."/>
            <person name="Wong A."/>
            <person name="Wong G.K."/>
            <person name="Wu C.I."/>
            <person name="Wu G."/>
            <person name="Yamamoto D."/>
            <person name="Yang H.P."/>
            <person name="Yang S.P."/>
            <person name="Yorke J.A."/>
            <person name="Yoshida K."/>
            <person name="Zdobnov E."/>
            <person name="Zhang P."/>
            <person name="Zhang Y."/>
            <person name="Zimin A.V."/>
            <person name="Baldwin J."/>
            <person name="Abdouelleil A."/>
            <person name="Abdulkadir J."/>
            <person name="Abebe A."/>
            <person name="Abera B."/>
            <person name="Abreu J."/>
            <person name="Acer S.C."/>
            <person name="Aftuck L."/>
            <person name="Alexander A."/>
            <person name="An P."/>
            <person name="Anderson E."/>
            <person name="Anderson S."/>
            <person name="Arachi H."/>
            <person name="Azer M."/>
            <person name="Bachantsang P."/>
            <person name="Barry A."/>
            <person name="Bayul T."/>
            <person name="Berlin A."/>
            <person name="Bessette D."/>
            <person name="Bloom T."/>
            <person name="Blye J."/>
            <person name="Boguslavskiy L."/>
            <person name="Bonnet C."/>
            <person name="Boukhgalter B."/>
            <person name="Bourzgui I."/>
            <person name="Brown A."/>
            <person name="Cahill P."/>
            <person name="Channer S."/>
            <person name="Cheshatsang Y."/>
            <person name="Chuda L."/>
            <person name="Citroen M."/>
            <person name="Collymore A."/>
            <person name="Cooke P."/>
            <person name="Costello M."/>
            <person name="D'Aco K."/>
            <person name="Daza R."/>
            <person name="De Haan G."/>
            <person name="DeGray S."/>
            <person name="DeMaso C."/>
            <person name="Dhargay N."/>
            <person name="Dooley K."/>
            <person name="Dooley E."/>
            <person name="Doricent M."/>
            <person name="Dorje P."/>
            <person name="Dorjee K."/>
            <person name="Dupes A."/>
            <person name="Elong R."/>
            <person name="Falk J."/>
            <person name="Farina A."/>
            <person name="Faro S."/>
            <person name="Ferguson D."/>
            <person name="Fisher S."/>
            <person name="Foley C.D."/>
            <person name="Franke A."/>
            <person name="Friedrich D."/>
            <person name="Gadbois L."/>
            <person name="Gearin G."/>
            <person name="Gearin C.R."/>
            <person name="Giannoukos G."/>
            <person name="Goode T."/>
            <person name="Graham J."/>
            <person name="Grandbois E."/>
            <person name="Grewal S."/>
            <person name="Gyaltsen K."/>
            <person name="Hafez N."/>
            <person name="Hagos B."/>
            <person name="Hall J."/>
            <person name="Henson C."/>
            <person name="Hollinger A."/>
            <person name="Honan T."/>
            <person name="Huard M.D."/>
            <person name="Hughes L."/>
            <person name="Hurhula B."/>
            <person name="Husby M.E."/>
            <person name="Kamat A."/>
            <person name="Kanga B."/>
            <person name="Kashin S."/>
            <person name="Khazanovich D."/>
            <person name="Kisner P."/>
            <person name="Lance K."/>
            <person name="Lara M."/>
            <person name="Lee W."/>
            <person name="Lennon N."/>
            <person name="Letendre F."/>
            <person name="LeVine R."/>
            <person name="Lipovsky A."/>
            <person name="Liu X."/>
            <person name="Liu J."/>
            <person name="Liu S."/>
            <person name="Lokyitsang T."/>
            <person name="Lokyitsang Y."/>
            <person name="Lubonja R."/>
            <person name="Lui A."/>
            <person name="MacDonald P."/>
            <person name="Magnisalis V."/>
            <person name="Maru K."/>
            <person name="Matthews C."/>
            <person name="McCusker W."/>
            <person name="McDonough S."/>
            <person name="Mehta T."/>
            <person name="Meldrim J."/>
            <person name="Meneus L."/>
            <person name="Mihai O."/>
            <person name="Mihalev A."/>
            <person name="Mihova T."/>
            <person name="Mittelman R."/>
            <person name="Mlenga V."/>
            <person name="Montmayeur A."/>
            <person name="Mulrain L."/>
            <person name="Navidi A."/>
            <person name="Naylor J."/>
            <person name="Negash T."/>
            <person name="Nguyen T."/>
            <person name="Nguyen N."/>
            <person name="Nicol R."/>
            <person name="Norbu C."/>
            <person name="Norbu N."/>
            <person name="Novod N."/>
            <person name="O'Neill B."/>
            <person name="Osman S."/>
            <person name="Markiewicz E."/>
            <person name="Oyono O.L."/>
            <person name="Patti C."/>
            <person name="Phunkhang P."/>
            <person name="Pierre F."/>
            <person name="Priest M."/>
            <person name="Raghuraman S."/>
            <person name="Rege F."/>
            <person name="Reyes R."/>
            <person name="Rise C."/>
            <person name="Rogov P."/>
            <person name="Ross K."/>
            <person name="Ryan E."/>
            <person name="Settipalli S."/>
            <person name="Shea T."/>
            <person name="Sherpa N."/>
            <person name="Shi L."/>
            <person name="Shih D."/>
            <person name="Sparrow T."/>
            <person name="Spaulding J."/>
            <person name="Stalker J."/>
            <person name="Stange-Thomann N."/>
            <person name="Stavropoulos S."/>
            <person name="Stone C."/>
            <person name="Strader C."/>
            <person name="Tesfaye S."/>
            <person name="Thomson T."/>
            <person name="Thoulutsang Y."/>
            <person name="Thoulutsang D."/>
            <person name="Topham K."/>
            <person name="Topping I."/>
            <person name="Tsamla T."/>
            <person name="Vassiliev H."/>
            <person name="Vo A."/>
            <person name="Wangchuk T."/>
            <person name="Wangdi T."/>
            <person name="Weiand M."/>
            <person name="Wilkinson J."/>
            <person name="Wilson A."/>
            <person name="Yadav S."/>
            <person name="Young G."/>
            <person name="Yu Q."/>
            <person name="Zembek L."/>
            <person name="Zhong D."/>
            <person name="Zimmer A."/>
            <person name="Zwirko Z."/>
            <person name="Jaffe D.B."/>
            <person name="Alvarez P."/>
            <person name="Brockman W."/>
            <person name="Butler J."/>
            <person name="Chin C."/>
            <person name="Gnerre S."/>
            <person name="Grabherr M."/>
            <person name="Kleber M."/>
            <person name="Mauceli E."/>
            <person name="MacCallum I."/>
        </authorList>
    </citation>
    <scope>NUCLEOTIDE SEQUENCE [LARGE SCALE GENOMIC DNA]</scope>
    <source>
        <strain evidence="11">white501</strain>
    </source>
</reference>
<keyword evidence="8" id="KW-0479">Metal-binding</keyword>
<evidence type="ECO:0000256" key="7">
    <source>
        <dbReference type="ARBA" id="ARBA00023136"/>
    </source>
</evidence>
<name>B4QA86_DROSI</name>
<dbReference type="InterPro" id="IPR000175">
    <property type="entry name" value="Na/ntran_symport"/>
</dbReference>
<comment type="subcellular location">
    <subcellularLocation>
        <location evidence="1">Membrane</location>
        <topology evidence="1">Multi-pass membrane protein</topology>
    </subcellularLocation>
</comment>
<dbReference type="GO" id="GO:0046872">
    <property type="term" value="F:metal ion binding"/>
    <property type="evidence" value="ECO:0007669"/>
    <property type="project" value="UniProtKB-KW"/>
</dbReference>
<dbReference type="PROSITE" id="PS50267">
    <property type="entry name" value="NA_NEUROTRAN_SYMP_3"/>
    <property type="match status" value="1"/>
</dbReference>
<dbReference type="Proteomes" id="UP000000304">
    <property type="component" value="Chromosome 2L"/>
</dbReference>
<dbReference type="Bgee" id="FBgn0194099">
    <property type="expression patterns" value="Expressed in adult organism and 3 other cell types or tissues"/>
</dbReference>
<sequence length="373" mass="39370">MADNKDASQVLNTTPDQVVTSRAPLTGLAPLRHSQLSDSGAESCYEGDEQARLIRSSSSRAHKFIIIPATPGTPPASGAVAGPLPFRQTSSTTSLAAMAAALHKQSPLRQASVRTRPSSEVLQPGQVLAHQPTAAGSTSTVTFTIDDCDEQGAAIPAAASVPAPVTMPAISPTPATLTCTTTTTMAGDSVAVSPLSMELKSRLGSHHSSMRSVVSGYLPGLNDSSGNLVGGVSMATSGLQAPNPLYMQPQASLSGSSYHFHELAGNQIYSDVTSVRSLASIGIGSTDGRKLVIRRVPTTANELFDMVNPQTPPPLGVDDDDSYMDMSDETAHLKPRQQHWANKMQFVLACIGYSVGLGNVWRFPLHVLQEWRW</sequence>
<feature type="binding site" evidence="8">
    <location>
        <position position="359"/>
    </location>
    <ligand>
        <name>Na(+)</name>
        <dbReference type="ChEBI" id="CHEBI:29101"/>
        <label>1</label>
    </ligand>
</feature>
<keyword evidence="6" id="KW-1133">Transmembrane helix</keyword>
<evidence type="ECO:0000256" key="1">
    <source>
        <dbReference type="ARBA" id="ARBA00004141"/>
    </source>
</evidence>
<dbReference type="SUPFAM" id="SSF161070">
    <property type="entry name" value="SNF-like"/>
    <property type="match status" value="1"/>
</dbReference>
<dbReference type="OrthoDB" id="6581954at2759"/>